<evidence type="ECO:0000313" key="4">
    <source>
        <dbReference type="Proteomes" id="UP000003009"/>
    </source>
</evidence>
<feature type="transmembrane region" description="Helical" evidence="2">
    <location>
        <begin position="32"/>
        <end position="50"/>
    </location>
</feature>
<gene>
    <name evidence="3" type="ORF">GCWU000324_03160</name>
</gene>
<proteinExistence type="predicted"/>
<name>C4GN71_9NEIS</name>
<evidence type="ECO:0000256" key="1">
    <source>
        <dbReference type="SAM" id="MobiDB-lite"/>
    </source>
</evidence>
<dbReference type="EMBL" id="ACJW02000008">
    <property type="protein sequence ID" value="EEP66756.1"/>
    <property type="molecule type" value="Genomic_DNA"/>
</dbReference>
<sequence length="119" mass="13594">MNMTDEPDKTTAEADETTTEPEYQPLPSLIKWGIPAGIWWFLVAIVPPVMLNGTLFGTGNQLFMFTGAMILWHIIAVLMMLVHKTKVATKVWLFILAVVLDLAWAVVVMWMILYMFYMI</sequence>
<feature type="region of interest" description="Disordered" evidence="1">
    <location>
        <begin position="1"/>
        <end position="22"/>
    </location>
</feature>
<dbReference type="AlphaFoldDB" id="C4GN71"/>
<feature type="compositionally biased region" description="Basic and acidic residues" evidence="1">
    <location>
        <begin position="1"/>
        <end position="12"/>
    </location>
</feature>
<keyword evidence="2" id="KW-0812">Transmembrane</keyword>
<accession>C4GN71</accession>
<comment type="caution">
    <text evidence="3">The sequence shown here is derived from an EMBL/GenBank/DDBJ whole genome shotgun (WGS) entry which is preliminary data.</text>
</comment>
<keyword evidence="2" id="KW-1133">Transmembrane helix</keyword>
<keyword evidence="4" id="KW-1185">Reference proteome</keyword>
<protein>
    <submittedName>
        <fullName evidence="3">Uncharacterized protein</fullName>
    </submittedName>
</protein>
<evidence type="ECO:0000256" key="2">
    <source>
        <dbReference type="SAM" id="Phobius"/>
    </source>
</evidence>
<reference evidence="3" key="1">
    <citation type="submission" date="2009-04" db="EMBL/GenBank/DDBJ databases">
        <authorList>
            <person name="Weinstock G."/>
            <person name="Sodergren E."/>
            <person name="Clifton S."/>
            <person name="Fulton L."/>
            <person name="Fulton B."/>
            <person name="Courtney L."/>
            <person name="Fronick C."/>
            <person name="Harrison M."/>
            <person name="Strong C."/>
            <person name="Farmer C."/>
            <person name="Delahaunty K."/>
            <person name="Markovic C."/>
            <person name="Hall O."/>
            <person name="Minx P."/>
            <person name="Tomlinson C."/>
            <person name="Mitreva M."/>
            <person name="Nelson J."/>
            <person name="Hou S."/>
            <person name="Wollam A."/>
            <person name="Pepin K.H."/>
            <person name="Johnson M."/>
            <person name="Bhonagiri V."/>
            <person name="Nash W.E."/>
            <person name="Warren W."/>
            <person name="Chinwalla A."/>
            <person name="Mardis E.R."/>
            <person name="Wilson R.K."/>
        </authorList>
    </citation>
    <scope>NUCLEOTIDE SEQUENCE [LARGE SCALE GENOMIC DNA]</scope>
    <source>
        <strain evidence="3">ATCC 51147</strain>
    </source>
</reference>
<feature type="transmembrane region" description="Helical" evidence="2">
    <location>
        <begin position="62"/>
        <end position="82"/>
    </location>
</feature>
<keyword evidence="2" id="KW-0472">Membrane</keyword>
<feature type="transmembrane region" description="Helical" evidence="2">
    <location>
        <begin position="91"/>
        <end position="117"/>
    </location>
</feature>
<dbReference type="HOGENOM" id="CLU_2058233_0_0_4"/>
<dbReference type="Proteomes" id="UP000003009">
    <property type="component" value="Unassembled WGS sequence"/>
</dbReference>
<organism evidence="3 4">
    <name type="scientific">Kingella oralis ATCC 51147</name>
    <dbReference type="NCBI Taxonomy" id="629741"/>
    <lineage>
        <taxon>Bacteria</taxon>
        <taxon>Pseudomonadati</taxon>
        <taxon>Pseudomonadota</taxon>
        <taxon>Betaproteobacteria</taxon>
        <taxon>Neisseriales</taxon>
        <taxon>Neisseriaceae</taxon>
        <taxon>Kingella</taxon>
    </lineage>
</organism>
<evidence type="ECO:0000313" key="3">
    <source>
        <dbReference type="EMBL" id="EEP66756.1"/>
    </source>
</evidence>
<dbReference type="STRING" id="629741.GCWU000324_03160"/>